<protein>
    <submittedName>
        <fullName evidence="2">Uncharacterized protein</fullName>
    </submittedName>
</protein>
<feature type="region of interest" description="Disordered" evidence="1">
    <location>
        <begin position="214"/>
        <end position="255"/>
    </location>
</feature>
<comment type="caution">
    <text evidence="2">The sequence shown here is derived from an EMBL/GenBank/DDBJ whole genome shotgun (WGS) entry which is preliminary data.</text>
</comment>
<name>A0A9P1GVC4_9PEZI</name>
<feature type="compositionally biased region" description="Polar residues" evidence="1">
    <location>
        <begin position="94"/>
        <end position="109"/>
    </location>
</feature>
<dbReference type="EMBL" id="CALLCH030000001">
    <property type="protein sequence ID" value="CAI4210724.1"/>
    <property type="molecule type" value="Genomic_DNA"/>
</dbReference>
<proteinExistence type="predicted"/>
<accession>A0A9P1GVC4</accession>
<evidence type="ECO:0000313" key="2">
    <source>
        <dbReference type="EMBL" id="CAI4210724.1"/>
    </source>
</evidence>
<feature type="compositionally biased region" description="Low complexity" evidence="1">
    <location>
        <begin position="227"/>
        <end position="246"/>
    </location>
</feature>
<evidence type="ECO:0000256" key="1">
    <source>
        <dbReference type="SAM" id="MobiDB-lite"/>
    </source>
</evidence>
<reference evidence="2" key="1">
    <citation type="submission" date="2022-11" db="EMBL/GenBank/DDBJ databases">
        <authorList>
            <person name="Scott C."/>
            <person name="Bruce N."/>
        </authorList>
    </citation>
    <scope>NUCLEOTIDE SEQUENCE</scope>
</reference>
<evidence type="ECO:0000313" key="3">
    <source>
        <dbReference type="Proteomes" id="UP000838763"/>
    </source>
</evidence>
<dbReference type="Proteomes" id="UP000838763">
    <property type="component" value="Unassembled WGS sequence"/>
</dbReference>
<sequence length="343" mass="36514">MLWLLPFTVQSGLERIRNVHRGVWQQGAAPNNSRIGTTSQRVQELDSELEEEDASIATPPLPVRRGRLGAAARKGKSGTPARESTYRAFGKRTGPSTAYCSGESTPDSQSSEDVEVEYAIEEREMASLMEDVRDALLVLDDADRLPRSAAPLQPRSRPVSPVTDSGIKWDSVRRGLTKITVARDEKSQPPSSRNPSFERAEFIGGLRHLITSLPSDLTPSETSTLRSSLPDSLASSLPSSASSSSARGFHGTSGPTPSLLHRLVKTIVAAHLRKYHVAGVLIGGAVDMARSAAKQVAAMSIVGDRTVGEAVASGVAWTVSGVAGGVADGLGEGLVIIQDQRRF</sequence>
<dbReference type="OrthoDB" id="5220781at2759"/>
<keyword evidence="3" id="KW-1185">Reference proteome</keyword>
<gene>
    <name evidence="2" type="ORF">PPNO1_LOCUS524</name>
</gene>
<organism evidence="2 3">
    <name type="scientific">Parascedosporium putredinis</name>
    <dbReference type="NCBI Taxonomy" id="1442378"/>
    <lineage>
        <taxon>Eukaryota</taxon>
        <taxon>Fungi</taxon>
        <taxon>Dikarya</taxon>
        <taxon>Ascomycota</taxon>
        <taxon>Pezizomycotina</taxon>
        <taxon>Sordariomycetes</taxon>
        <taxon>Hypocreomycetidae</taxon>
        <taxon>Microascales</taxon>
        <taxon>Microascaceae</taxon>
        <taxon>Parascedosporium</taxon>
    </lineage>
</organism>
<feature type="compositionally biased region" description="Polar residues" evidence="1">
    <location>
        <begin position="214"/>
        <end position="226"/>
    </location>
</feature>
<feature type="region of interest" description="Disordered" evidence="1">
    <location>
        <begin position="69"/>
        <end position="113"/>
    </location>
</feature>
<dbReference type="AlphaFoldDB" id="A0A9P1GVC4"/>